<dbReference type="EMBL" id="MU004182">
    <property type="protein sequence ID" value="KAF2501787.1"/>
    <property type="molecule type" value="Genomic_DNA"/>
</dbReference>
<dbReference type="InterPro" id="IPR036867">
    <property type="entry name" value="R3H_dom_sf"/>
</dbReference>
<dbReference type="PROSITE" id="PS50013">
    <property type="entry name" value="CHROMO_2"/>
    <property type="match status" value="1"/>
</dbReference>
<dbReference type="GO" id="GO:0006338">
    <property type="term" value="P:chromatin remodeling"/>
    <property type="evidence" value="ECO:0007669"/>
    <property type="project" value="UniProtKB-ARBA"/>
</dbReference>
<dbReference type="InterPro" id="IPR016197">
    <property type="entry name" value="Chromo-like_dom_sf"/>
</dbReference>
<dbReference type="SMART" id="SM00443">
    <property type="entry name" value="G_patch"/>
    <property type="match status" value="1"/>
</dbReference>
<feature type="domain" description="G-patch" evidence="4">
    <location>
        <begin position="463"/>
        <end position="506"/>
    </location>
</feature>
<sequence>MANIKRQQQDEEFEEYSAFAQRPLALEDGKGWQSEELEPAEQQTTVTVVQETATVEPDNAADPDDWNSVMLDDFDNNSTSSDVEGPVERILSKRTRKSGLSYLVVYDGRLTDDARWLPANYLTTEHDITLLWDFETKLQAKEELQRQALESSDSDFDSSDDEDDEDDFQDEKDLIARRLERMTDEQIARRLAKQEELGLGSEEVLLFDDDSAMDEDMEKEEEGYFTKSAFASSSRSRKRGGRARGAFPSASLMADVLEQDPYGGFDVMDTERPSLKKKSKGRRGQFPAEISDSDLEAQMRSTWEADRRKKAEYKKDREELRAQGLLGKKNKDKADLATKYSEGFTMVEILEELREFLISDHQSRALPPMEAHERAHIHRFAKKMELTTKSVGAGKDRFINLSKNTRTRPYREIEFNSVMYKFRFLNNYPKAPKGAARPRNVAKPTFTYRDGDVVGASAPEIGEGNKGHALLQKMGWTKGMALGALDNKGILKPIEHTVKSGKAGLK</sequence>
<comment type="subunit">
    <text evidence="1">Component of the NuA4 histone acetyltransferase complex.</text>
</comment>
<proteinExistence type="predicted"/>
<evidence type="ECO:0000256" key="2">
    <source>
        <dbReference type="SAM" id="MobiDB-lite"/>
    </source>
</evidence>
<dbReference type="GO" id="GO:0003676">
    <property type="term" value="F:nucleic acid binding"/>
    <property type="evidence" value="ECO:0007669"/>
    <property type="project" value="UniProtKB-UniRule"/>
</dbReference>
<dbReference type="Gene3D" id="3.30.1370.50">
    <property type="entry name" value="R3H-like domain"/>
    <property type="match status" value="1"/>
</dbReference>
<dbReference type="InterPro" id="IPR051189">
    <property type="entry name" value="Splicing_assoc_domain"/>
</dbReference>
<evidence type="ECO:0000259" key="4">
    <source>
        <dbReference type="PROSITE" id="PS50174"/>
    </source>
</evidence>
<dbReference type="SUPFAM" id="SSF82708">
    <property type="entry name" value="R3H domain"/>
    <property type="match status" value="1"/>
</dbReference>
<dbReference type="OrthoDB" id="21470at2759"/>
<dbReference type="PROSITE" id="PS51061">
    <property type="entry name" value="R3H"/>
    <property type="match status" value="1"/>
</dbReference>
<gene>
    <name evidence="6" type="ORF">BU16DRAFT_450553</name>
</gene>
<keyword evidence="7" id="KW-1185">Reference proteome</keyword>
<feature type="region of interest" description="Disordered" evidence="2">
    <location>
        <begin position="221"/>
        <end position="245"/>
    </location>
</feature>
<feature type="compositionally biased region" description="Acidic residues" evidence="2">
    <location>
        <begin position="152"/>
        <end position="169"/>
    </location>
</feature>
<evidence type="ECO:0000313" key="6">
    <source>
        <dbReference type="EMBL" id="KAF2501787.1"/>
    </source>
</evidence>
<feature type="region of interest" description="Disordered" evidence="2">
    <location>
        <begin position="1"/>
        <end position="20"/>
    </location>
</feature>
<dbReference type="InterPro" id="IPR000953">
    <property type="entry name" value="Chromo/chromo_shadow_dom"/>
</dbReference>
<feature type="region of interest" description="Disordered" evidence="2">
    <location>
        <begin position="144"/>
        <end position="169"/>
    </location>
</feature>
<dbReference type="AlphaFoldDB" id="A0A6A6RE93"/>
<feature type="domain" description="R3H" evidence="5">
    <location>
        <begin position="343"/>
        <end position="405"/>
    </location>
</feature>
<evidence type="ECO:0000259" key="5">
    <source>
        <dbReference type="PROSITE" id="PS51061"/>
    </source>
</evidence>
<dbReference type="Proteomes" id="UP000799750">
    <property type="component" value="Unassembled WGS sequence"/>
</dbReference>
<evidence type="ECO:0000259" key="3">
    <source>
        <dbReference type="PROSITE" id="PS50013"/>
    </source>
</evidence>
<reference evidence="6" key="1">
    <citation type="journal article" date="2020" name="Stud. Mycol.">
        <title>101 Dothideomycetes genomes: a test case for predicting lifestyles and emergence of pathogens.</title>
        <authorList>
            <person name="Haridas S."/>
            <person name="Albert R."/>
            <person name="Binder M."/>
            <person name="Bloem J."/>
            <person name="Labutti K."/>
            <person name="Salamov A."/>
            <person name="Andreopoulos B."/>
            <person name="Baker S."/>
            <person name="Barry K."/>
            <person name="Bills G."/>
            <person name="Bluhm B."/>
            <person name="Cannon C."/>
            <person name="Castanera R."/>
            <person name="Culley D."/>
            <person name="Daum C."/>
            <person name="Ezra D."/>
            <person name="Gonzalez J."/>
            <person name="Henrissat B."/>
            <person name="Kuo A."/>
            <person name="Liang C."/>
            <person name="Lipzen A."/>
            <person name="Lutzoni F."/>
            <person name="Magnuson J."/>
            <person name="Mondo S."/>
            <person name="Nolan M."/>
            <person name="Ohm R."/>
            <person name="Pangilinan J."/>
            <person name="Park H.-J."/>
            <person name="Ramirez L."/>
            <person name="Alfaro M."/>
            <person name="Sun H."/>
            <person name="Tritt A."/>
            <person name="Yoshinaga Y."/>
            <person name="Zwiers L.-H."/>
            <person name="Turgeon B."/>
            <person name="Goodwin S."/>
            <person name="Spatafora J."/>
            <person name="Crous P."/>
            <person name="Grigoriev I."/>
        </authorList>
    </citation>
    <scope>NUCLEOTIDE SEQUENCE</scope>
    <source>
        <strain evidence="6">CBS 269.34</strain>
    </source>
</reference>
<accession>A0A6A6RE93</accession>
<dbReference type="Pfam" id="PF01424">
    <property type="entry name" value="R3H"/>
    <property type="match status" value="1"/>
</dbReference>
<dbReference type="SMART" id="SM00393">
    <property type="entry name" value="R3H"/>
    <property type="match status" value="1"/>
</dbReference>
<evidence type="ECO:0000256" key="1">
    <source>
        <dbReference type="ARBA" id="ARBA00011353"/>
    </source>
</evidence>
<evidence type="ECO:0008006" key="8">
    <source>
        <dbReference type="Google" id="ProtNLM"/>
    </source>
</evidence>
<dbReference type="SUPFAM" id="SSF54160">
    <property type="entry name" value="Chromo domain-like"/>
    <property type="match status" value="1"/>
</dbReference>
<evidence type="ECO:0000313" key="7">
    <source>
        <dbReference type="Proteomes" id="UP000799750"/>
    </source>
</evidence>
<feature type="domain" description="Chromo" evidence="3">
    <location>
        <begin position="85"/>
        <end position="146"/>
    </location>
</feature>
<dbReference type="InterPro" id="IPR000467">
    <property type="entry name" value="G_patch_dom"/>
</dbReference>
<dbReference type="PROSITE" id="PS50174">
    <property type="entry name" value="G_PATCH"/>
    <property type="match status" value="1"/>
</dbReference>
<name>A0A6A6RE93_9PEZI</name>
<dbReference type="Gene3D" id="2.40.50.40">
    <property type="match status" value="1"/>
</dbReference>
<dbReference type="PANTHER" id="PTHR14195">
    <property type="entry name" value="G PATCH DOMAIN CONTAINING PROTEIN 2"/>
    <property type="match status" value="1"/>
</dbReference>
<dbReference type="InterPro" id="IPR001374">
    <property type="entry name" value="R3H_dom"/>
</dbReference>
<dbReference type="Pfam" id="PF01585">
    <property type="entry name" value="G-patch"/>
    <property type="match status" value="1"/>
</dbReference>
<feature type="region of interest" description="Disordered" evidence="2">
    <location>
        <begin position="264"/>
        <end position="303"/>
    </location>
</feature>
<protein>
    <recommendedName>
        <fullName evidence="8">Protein SQS1</fullName>
    </recommendedName>
</protein>
<organism evidence="6 7">
    <name type="scientific">Lophium mytilinum</name>
    <dbReference type="NCBI Taxonomy" id="390894"/>
    <lineage>
        <taxon>Eukaryota</taxon>
        <taxon>Fungi</taxon>
        <taxon>Dikarya</taxon>
        <taxon>Ascomycota</taxon>
        <taxon>Pezizomycotina</taxon>
        <taxon>Dothideomycetes</taxon>
        <taxon>Pleosporomycetidae</taxon>
        <taxon>Mytilinidiales</taxon>
        <taxon>Mytilinidiaceae</taxon>
        <taxon>Lophium</taxon>
    </lineage>
</organism>